<sequence length="473" mass="51764">MGTHHDRNPFISEPNTEASIPHFSWAHSGNFFSATKIGSNPFQASQMDPKPGIAAVPICSVAPMSEPAENTTNPTKVKKKKSTAKSPNQFASDVLRPKQPKKKPSGSKKSKKQFEPGTKVERKNLNVVFNEADLDFSGVPSPYCSCTGVARGCYKNGAGGWQSSCCTTNISEYPLPMSCMKPGARVAGRKMSSGAYGKLLCRLAAEGRDLSHPLDLKDHWARLGHSKNFWTKMPRRFLPSYWRCPYVGQLVAHLTTIRTIPSHPPATSLAFSPCHPLQPVVITSKVGALFEHRNPLPPSATSRHHLRFRMATTSSWSSATLFPLFAASHLLPPPSCPSRNPRYKEDEEEERRAGNGGFPPFGGSAPPPNTLVSLLMNVLFPQPESAAKPITTVLPSAEHVIELPPPPLQPLMVVVLLVKQMAVLKDGKFLFLYPVGVDLPYSSSSIARLAVTTIPPPDLLRIWLNKKKNKFGK</sequence>
<dbReference type="AlphaFoldDB" id="A0A7J7GH76"/>
<dbReference type="GO" id="GO:0003700">
    <property type="term" value="F:DNA-binding transcription factor activity"/>
    <property type="evidence" value="ECO:0007669"/>
    <property type="project" value="UniProtKB-UniRule"/>
</dbReference>
<dbReference type="GO" id="GO:0043565">
    <property type="term" value="F:sequence-specific DNA binding"/>
    <property type="evidence" value="ECO:0007669"/>
    <property type="project" value="TreeGrafter"/>
</dbReference>
<protein>
    <recommendedName>
        <fullName evidence="7">GAGA-binding transcriptional activator</fullName>
    </recommendedName>
</protein>
<dbReference type="InterPro" id="IPR010409">
    <property type="entry name" value="GAGA-bd_tscrpt_act"/>
</dbReference>
<dbReference type="SMART" id="SM01226">
    <property type="entry name" value="GAGA_bind"/>
    <property type="match status" value="1"/>
</dbReference>
<feature type="compositionally biased region" description="Basic residues" evidence="8">
    <location>
        <begin position="98"/>
        <end position="111"/>
    </location>
</feature>
<comment type="similarity">
    <text evidence="2 7">Belongs to the BBR/BPC family.</text>
</comment>
<evidence type="ECO:0000256" key="2">
    <source>
        <dbReference type="ARBA" id="ARBA00007911"/>
    </source>
</evidence>
<dbReference type="PANTHER" id="PTHR31421">
    <property type="entry name" value="PROTEIN BASIC PENTACYSTEINE3"/>
    <property type="match status" value="1"/>
</dbReference>
<dbReference type="GO" id="GO:0009723">
    <property type="term" value="P:response to ethylene"/>
    <property type="evidence" value="ECO:0007669"/>
    <property type="project" value="TreeGrafter"/>
</dbReference>
<dbReference type="Proteomes" id="UP000593564">
    <property type="component" value="Unassembled WGS sequence"/>
</dbReference>
<comment type="function">
    <text evidence="7">Transcriptional regulator that specifically binds to GA-rich elements (GAGA-repeats) present in regulatory sequences of genes involved in developmental processes.</text>
</comment>
<evidence type="ECO:0000313" key="10">
    <source>
        <dbReference type="Proteomes" id="UP000593564"/>
    </source>
</evidence>
<gene>
    <name evidence="9" type="ORF">HYC85_023033</name>
</gene>
<evidence type="ECO:0000256" key="3">
    <source>
        <dbReference type="ARBA" id="ARBA00023015"/>
    </source>
</evidence>
<dbReference type="GO" id="GO:0005634">
    <property type="term" value="C:nucleus"/>
    <property type="evidence" value="ECO:0007669"/>
    <property type="project" value="UniProtKB-SubCell"/>
</dbReference>
<keyword evidence="3 7" id="KW-0805">Transcription regulation</keyword>
<reference evidence="9 10" key="2">
    <citation type="submission" date="2020-07" db="EMBL/GenBank/DDBJ databases">
        <title>Genome assembly of wild tea tree DASZ reveals pedigree and selection history of tea varieties.</title>
        <authorList>
            <person name="Zhang W."/>
        </authorList>
    </citation>
    <scope>NUCLEOTIDE SEQUENCE [LARGE SCALE GENOMIC DNA]</scope>
    <source>
        <strain evidence="10">cv. G240</strain>
        <tissue evidence="9">Leaf</tissue>
    </source>
</reference>
<feature type="region of interest" description="Disordered" evidence="8">
    <location>
        <begin position="64"/>
        <end position="119"/>
    </location>
</feature>
<feature type="compositionally biased region" description="Basic and acidic residues" evidence="8">
    <location>
        <begin position="342"/>
        <end position="353"/>
    </location>
</feature>
<reference evidence="10" key="1">
    <citation type="journal article" date="2020" name="Nat. Commun.">
        <title>Genome assembly of wild tea tree DASZ reveals pedigree and selection history of tea varieties.</title>
        <authorList>
            <person name="Zhang W."/>
            <person name="Zhang Y."/>
            <person name="Qiu H."/>
            <person name="Guo Y."/>
            <person name="Wan H."/>
            <person name="Zhang X."/>
            <person name="Scossa F."/>
            <person name="Alseekh S."/>
            <person name="Zhang Q."/>
            <person name="Wang P."/>
            <person name="Xu L."/>
            <person name="Schmidt M.H."/>
            <person name="Jia X."/>
            <person name="Li D."/>
            <person name="Zhu A."/>
            <person name="Guo F."/>
            <person name="Chen W."/>
            <person name="Ni D."/>
            <person name="Usadel B."/>
            <person name="Fernie A.R."/>
            <person name="Wen W."/>
        </authorList>
    </citation>
    <scope>NUCLEOTIDE SEQUENCE [LARGE SCALE GENOMIC DNA]</scope>
    <source>
        <strain evidence="10">cv. G240</strain>
    </source>
</reference>
<keyword evidence="10" id="KW-1185">Reference proteome</keyword>
<evidence type="ECO:0000256" key="8">
    <source>
        <dbReference type="SAM" id="MobiDB-lite"/>
    </source>
</evidence>
<name>A0A7J7GH76_CAMSI</name>
<dbReference type="PANTHER" id="PTHR31421:SF6">
    <property type="entry name" value="PROTEIN BASIC PENTACYSTEINE7"/>
    <property type="match status" value="1"/>
</dbReference>
<evidence type="ECO:0000256" key="4">
    <source>
        <dbReference type="ARBA" id="ARBA00023125"/>
    </source>
</evidence>
<comment type="subcellular location">
    <subcellularLocation>
        <location evidence="1 7">Nucleus</location>
    </subcellularLocation>
</comment>
<keyword evidence="6 7" id="KW-0539">Nucleus</keyword>
<dbReference type="Pfam" id="PF06217">
    <property type="entry name" value="GAGA_bind"/>
    <property type="match status" value="1"/>
</dbReference>
<evidence type="ECO:0000256" key="6">
    <source>
        <dbReference type="ARBA" id="ARBA00023242"/>
    </source>
</evidence>
<organism evidence="9 10">
    <name type="scientific">Camellia sinensis</name>
    <name type="common">Tea plant</name>
    <name type="synonym">Thea sinensis</name>
    <dbReference type="NCBI Taxonomy" id="4442"/>
    <lineage>
        <taxon>Eukaryota</taxon>
        <taxon>Viridiplantae</taxon>
        <taxon>Streptophyta</taxon>
        <taxon>Embryophyta</taxon>
        <taxon>Tracheophyta</taxon>
        <taxon>Spermatophyta</taxon>
        <taxon>Magnoliopsida</taxon>
        <taxon>eudicotyledons</taxon>
        <taxon>Gunneridae</taxon>
        <taxon>Pentapetalae</taxon>
        <taxon>asterids</taxon>
        <taxon>Ericales</taxon>
        <taxon>Theaceae</taxon>
        <taxon>Camellia</taxon>
    </lineage>
</organism>
<accession>A0A7J7GH76</accession>
<evidence type="ECO:0000256" key="7">
    <source>
        <dbReference type="RuleBase" id="RU367160"/>
    </source>
</evidence>
<dbReference type="EMBL" id="JACBKZ010000011">
    <property type="protein sequence ID" value="KAF5938774.1"/>
    <property type="molecule type" value="Genomic_DNA"/>
</dbReference>
<evidence type="ECO:0000256" key="1">
    <source>
        <dbReference type="ARBA" id="ARBA00004123"/>
    </source>
</evidence>
<feature type="region of interest" description="Disordered" evidence="8">
    <location>
        <begin position="336"/>
        <end position="363"/>
    </location>
</feature>
<proteinExistence type="inferred from homology"/>
<keyword evidence="5 7" id="KW-0804">Transcription</keyword>
<keyword evidence="4 7" id="KW-0238">DNA-binding</keyword>
<evidence type="ECO:0000313" key="9">
    <source>
        <dbReference type="EMBL" id="KAF5938774.1"/>
    </source>
</evidence>
<comment type="caution">
    <text evidence="9">The sequence shown here is derived from an EMBL/GenBank/DDBJ whole genome shotgun (WGS) entry which is preliminary data.</text>
</comment>
<evidence type="ECO:0000256" key="5">
    <source>
        <dbReference type="ARBA" id="ARBA00023163"/>
    </source>
</evidence>